<dbReference type="PANTHER" id="PTHR22801">
    <property type="entry name" value="LITHOSTATHINE"/>
    <property type="match status" value="1"/>
</dbReference>
<reference evidence="4 5" key="1">
    <citation type="submission" date="2024-05" db="EMBL/GenBank/DDBJ databases">
        <authorList>
            <person name="Wallberg A."/>
        </authorList>
    </citation>
    <scope>NUCLEOTIDE SEQUENCE [LARGE SCALE GENOMIC DNA]</scope>
</reference>
<feature type="chain" id="PRO_5043662843" description="C-type lectin domain-containing protein" evidence="2">
    <location>
        <begin position="20"/>
        <end position="258"/>
    </location>
</feature>
<dbReference type="InterPro" id="IPR016187">
    <property type="entry name" value="CTDL_fold"/>
</dbReference>
<evidence type="ECO:0000256" key="1">
    <source>
        <dbReference type="ARBA" id="ARBA00023157"/>
    </source>
</evidence>
<dbReference type="SUPFAM" id="SSF56436">
    <property type="entry name" value="C-type lectin-like"/>
    <property type="match status" value="1"/>
</dbReference>
<keyword evidence="1" id="KW-1015">Disulfide bond</keyword>
<comment type="caution">
    <text evidence="4">The sequence shown here is derived from an EMBL/GenBank/DDBJ whole genome shotgun (WGS) entry which is preliminary data.</text>
</comment>
<keyword evidence="2" id="KW-0732">Signal</keyword>
<evidence type="ECO:0000313" key="5">
    <source>
        <dbReference type="Proteomes" id="UP001497623"/>
    </source>
</evidence>
<feature type="domain" description="C-type lectin" evidence="3">
    <location>
        <begin position="130"/>
        <end position="251"/>
    </location>
</feature>
<dbReference type="InterPro" id="IPR001304">
    <property type="entry name" value="C-type_lectin-like"/>
</dbReference>
<evidence type="ECO:0000259" key="3">
    <source>
        <dbReference type="PROSITE" id="PS50041"/>
    </source>
</evidence>
<feature type="signal peptide" evidence="2">
    <location>
        <begin position="1"/>
        <end position="19"/>
    </location>
</feature>
<accession>A0AAV2PV88</accession>
<dbReference type="InterPro" id="IPR016186">
    <property type="entry name" value="C-type_lectin-like/link_sf"/>
</dbReference>
<dbReference type="PANTHER" id="PTHR22801:SF63">
    <property type="entry name" value="C-TYPE LECTIN DOMAIN-CONTAINING PROTEIN"/>
    <property type="match status" value="1"/>
</dbReference>
<protein>
    <recommendedName>
        <fullName evidence="3">C-type lectin domain-containing protein</fullName>
    </recommendedName>
</protein>
<dbReference type="PROSITE" id="PS50041">
    <property type="entry name" value="C_TYPE_LECTIN_2"/>
    <property type="match status" value="1"/>
</dbReference>
<name>A0AAV2PV88_MEGNR</name>
<dbReference type="EMBL" id="CAXKWB010001938">
    <property type="protein sequence ID" value="CAL4065877.1"/>
    <property type="molecule type" value="Genomic_DNA"/>
</dbReference>
<sequence length="258" mass="28567">RQMMLLLLILVVRYNLVEGSITFLKVGENLGGFNSSPLQQETTITGCGLECFQKGIDDCIGFEWRPNVQSTSISGFPGFSFGAVSSISYGRCHLLQCVPQLTLLPGAQLFLLATGPKAKKPTSIKAPDSYTNACTFAYRIYDKVEYNYTEAEEQCAMDGATLITIKSPGVQSALDEAVIANTPYWIGRTDGITEGDWIAADDSRPSYMNWDVGQPNNFVKPGTEEDQDCANLWKGTWNDAQCSRKHNFICYIPFLELH</sequence>
<dbReference type="PROSITE" id="PS00615">
    <property type="entry name" value="C_TYPE_LECTIN_1"/>
    <property type="match status" value="1"/>
</dbReference>
<dbReference type="Pfam" id="PF00059">
    <property type="entry name" value="Lectin_C"/>
    <property type="match status" value="1"/>
</dbReference>
<dbReference type="Gene3D" id="3.10.100.10">
    <property type="entry name" value="Mannose-Binding Protein A, subunit A"/>
    <property type="match status" value="1"/>
</dbReference>
<gene>
    <name evidence="4" type="ORF">MNOR_LOCUS5124</name>
</gene>
<dbReference type="InterPro" id="IPR018378">
    <property type="entry name" value="C-type_lectin_CS"/>
</dbReference>
<organism evidence="4 5">
    <name type="scientific">Meganyctiphanes norvegica</name>
    <name type="common">Northern krill</name>
    <name type="synonym">Thysanopoda norvegica</name>
    <dbReference type="NCBI Taxonomy" id="48144"/>
    <lineage>
        <taxon>Eukaryota</taxon>
        <taxon>Metazoa</taxon>
        <taxon>Ecdysozoa</taxon>
        <taxon>Arthropoda</taxon>
        <taxon>Crustacea</taxon>
        <taxon>Multicrustacea</taxon>
        <taxon>Malacostraca</taxon>
        <taxon>Eumalacostraca</taxon>
        <taxon>Eucarida</taxon>
        <taxon>Euphausiacea</taxon>
        <taxon>Euphausiidae</taxon>
        <taxon>Meganyctiphanes</taxon>
    </lineage>
</organism>
<feature type="non-terminal residue" evidence="4">
    <location>
        <position position="1"/>
    </location>
</feature>
<keyword evidence="5" id="KW-1185">Reference proteome</keyword>
<dbReference type="AlphaFoldDB" id="A0AAV2PV88"/>
<dbReference type="SMART" id="SM00034">
    <property type="entry name" value="CLECT"/>
    <property type="match status" value="1"/>
</dbReference>
<evidence type="ECO:0000313" key="4">
    <source>
        <dbReference type="EMBL" id="CAL4065877.1"/>
    </source>
</evidence>
<dbReference type="InterPro" id="IPR050801">
    <property type="entry name" value="Ca-Dep_Lectins_ImmuneDev"/>
</dbReference>
<proteinExistence type="predicted"/>
<dbReference type="Proteomes" id="UP001497623">
    <property type="component" value="Unassembled WGS sequence"/>
</dbReference>
<evidence type="ECO:0000256" key="2">
    <source>
        <dbReference type="SAM" id="SignalP"/>
    </source>
</evidence>